<proteinExistence type="predicted"/>
<dbReference type="GeneID" id="30582828"/>
<dbReference type="EMBL" id="CP017921">
    <property type="protein sequence ID" value="APH38669.1"/>
    <property type="molecule type" value="Genomic_DNA"/>
</dbReference>
<reference evidence="1 4" key="1">
    <citation type="submission" date="2016-10" db="EMBL/GenBank/DDBJ databases">
        <title>Methanohalophilus halophilus.</title>
        <authorList>
            <person name="L'haridon S."/>
        </authorList>
    </citation>
    <scope>NUCLEOTIDE SEQUENCE [LARGE SCALE GENOMIC DNA]</scope>
    <source>
        <strain evidence="1 4">Z-7982</strain>
    </source>
</reference>
<protein>
    <submittedName>
        <fullName evidence="1">Uncharacterized protein</fullName>
    </submittedName>
</protein>
<dbReference type="EMBL" id="RJJG01000005">
    <property type="protein sequence ID" value="RNI08331.1"/>
    <property type="molecule type" value="Genomic_DNA"/>
</dbReference>
<dbReference type="RefSeq" id="WP_072561122.1">
    <property type="nucleotide sequence ID" value="NZ_CP017921.1"/>
</dbReference>
<dbReference type="AlphaFoldDB" id="A0A1L3Q1C4"/>
<evidence type="ECO:0000313" key="2">
    <source>
        <dbReference type="EMBL" id="RNI08331.1"/>
    </source>
</evidence>
<evidence type="ECO:0000313" key="4">
    <source>
        <dbReference type="Proteomes" id="UP000186879"/>
    </source>
</evidence>
<gene>
    <name evidence="1" type="ORF">BHR79_03650</name>
    <name evidence="2" type="ORF">EFE40_07210</name>
    <name evidence="3" type="ORF">SAMN04515625_2047</name>
</gene>
<dbReference type="EMBL" id="FNMU01000008">
    <property type="protein sequence ID" value="SDX00756.1"/>
    <property type="molecule type" value="Genomic_DNA"/>
</dbReference>
<dbReference type="Proteomes" id="UP000267921">
    <property type="component" value="Unassembled WGS sequence"/>
</dbReference>
<reference evidence="2 6" key="3">
    <citation type="submission" date="2018-10" db="EMBL/GenBank/DDBJ databases">
        <title>Cultivation of a novel Methanohalophilus strain from Kebrit Deep of the Red Sea and a genomic comparison of members of the genus Methanohalophilus.</title>
        <authorList>
            <person name="Guan Y."/>
            <person name="Ngugi D.K."/>
            <person name="Stingl U."/>
        </authorList>
    </citation>
    <scope>NUCLEOTIDE SEQUENCE [LARGE SCALE GENOMIC DNA]</scope>
    <source>
        <strain evidence="2 6">DSM 3094</strain>
    </source>
</reference>
<dbReference type="OrthoDB" id="130769at2157"/>
<dbReference type="Proteomes" id="UP000186879">
    <property type="component" value="Chromosome"/>
</dbReference>
<dbReference type="KEGG" id="mhaz:BHR79_03650"/>
<reference evidence="3 5" key="2">
    <citation type="submission" date="2016-10" db="EMBL/GenBank/DDBJ databases">
        <authorList>
            <person name="de Groot N.N."/>
        </authorList>
    </citation>
    <scope>NUCLEOTIDE SEQUENCE [LARGE SCALE GENOMIC DNA]</scope>
    <source>
        <strain evidence="3 5">Z-7982</strain>
    </source>
</reference>
<accession>A0A1L3Q1C4</accession>
<evidence type="ECO:0000313" key="6">
    <source>
        <dbReference type="Proteomes" id="UP000267921"/>
    </source>
</evidence>
<evidence type="ECO:0000313" key="1">
    <source>
        <dbReference type="EMBL" id="APH38669.1"/>
    </source>
</evidence>
<keyword evidence="4" id="KW-1185">Reference proteome</keyword>
<evidence type="ECO:0000313" key="5">
    <source>
        <dbReference type="Proteomes" id="UP000198669"/>
    </source>
</evidence>
<name>A0A1L3Q1C4_9EURY</name>
<sequence length="349" mass="40069">MEIPKYKGKISLSIDGEKKIPVLDVANAIQNIQNIIYNLGDYYFENPCREGGDFPLDVKKYCTLLFTNIEMGSVHADLQISNEQTALGECRTIGERSIVATNELLEALSKKDISKEELYDIVNDPHRVNKLLREFYAMWPDENSKRILSIGFQGKSQIQLNGSRKKIIKKLLHKPIEEYEKEIFGWISGISIGQSKKITVESNQGKISCYFDPEIKDWVQEHLGKFVVLRGTMKPLHKGNFGLFIDSEDSIEQTCYYTLDNMSSPDRIMKPKNKIPIEFILEDEVFIGSNDELGLFAMNTRMKDVFKELEEQLFILYQEYVLTDDELSKSGQLLRERLISIVGDSRGLI</sequence>
<organism evidence="1 4">
    <name type="scientific">Methanohalophilus halophilus</name>
    <dbReference type="NCBI Taxonomy" id="2177"/>
    <lineage>
        <taxon>Archaea</taxon>
        <taxon>Methanobacteriati</taxon>
        <taxon>Methanobacteriota</taxon>
        <taxon>Stenosarchaea group</taxon>
        <taxon>Methanomicrobia</taxon>
        <taxon>Methanosarcinales</taxon>
        <taxon>Methanosarcinaceae</taxon>
        <taxon>Methanohalophilus</taxon>
    </lineage>
</organism>
<dbReference type="Proteomes" id="UP000198669">
    <property type="component" value="Unassembled WGS sequence"/>
</dbReference>
<evidence type="ECO:0000313" key="3">
    <source>
        <dbReference type="EMBL" id="SDX00756.1"/>
    </source>
</evidence>